<name>A0A9E8RVK7_9BACI</name>
<dbReference type="AlphaFoldDB" id="A0A9E8RVK7"/>
<dbReference type="KEGG" id="faf:OE104_12660"/>
<dbReference type="InterPro" id="IPR024164">
    <property type="entry name" value="KinB-signalling_activ"/>
</dbReference>
<dbReference type="Pfam" id="PF14089">
    <property type="entry name" value="KbaA"/>
    <property type="match status" value="1"/>
</dbReference>
<dbReference type="PIRSF" id="PIRSF029886">
    <property type="entry name" value="KBAA"/>
    <property type="match status" value="1"/>
</dbReference>
<evidence type="ECO:0000313" key="3">
    <source>
        <dbReference type="Proteomes" id="UP001164718"/>
    </source>
</evidence>
<dbReference type="SMART" id="SM01251">
    <property type="entry name" value="KbaA"/>
    <property type="match status" value="1"/>
</dbReference>
<reference evidence="2" key="1">
    <citation type="submission" date="2022-09" db="EMBL/GenBank/DDBJ databases">
        <title>Complete Genomes of Fervidibacillus albus and Fervidibacillus halotolerans isolated from tidal flat sediments.</title>
        <authorList>
            <person name="Kwon K.K."/>
            <person name="Yang S.-H."/>
            <person name="Park M.J."/>
            <person name="Oh H.-M."/>
        </authorList>
    </citation>
    <scope>NUCLEOTIDE SEQUENCE</scope>
    <source>
        <strain evidence="2">MEBiC13591</strain>
    </source>
</reference>
<feature type="transmembrane region" description="Helical" evidence="1">
    <location>
        <begin position="147"/>
        <end position="165"/>
    </location>
</feature>
<feature type="transmembrane region" description="Helical" evidence="1">
    <location>
        <begin position="9"/>
        <end position="28"/>
    </location>
</feature>
<accession>A0A9E8RVK7</accession>
<keyword evidence="1" id="KW-0812">Transmembrane</keyword>
<keyword evidence="1" id="KW-0472">Membrane</keyword>
<feature type="transmembrane region" description="Helical" evidence="1">
    <location>
        <begin position="83"/>
        <end position="103"/>
    </location>
</feature>
<organism evidence="2 3">
    <name type="scientific">Fervidibacillus albus</name>
    <dbReference type="NCBI Taxonomy" id="2980026"/>
    <lineage>
        <taxon>Bacteria</taxon>
        <taxon>Bacillati</taxon>
        <taxon>Bacillota</taxon>
        <taxon>Bacilli</taxon>
        <taxon>Bacillales</taxon>
        <taxon>Bacillaceae</taxon>
        <taxon>Fervidibacillus</taxon>
    </lineage>
</organism>
<evidence type="ECO:0000256" key="1">
    <source>
        <dbReference type="SAM" id="Phobius"/>
    </source>
</evidence>
<protein>
    <submittedName>
        <fullName evidence="2">KinB-signaling pathway activation protein</fullName>
    </submittedName>
</protein>
<dbReference type="EMBL" id="CP106878">
    <property type="protein sequence ID" value="WAA09389.1"/>
    <property type="molecule type" value="Genomic_DNA"/>
</dbReference>
<evidence type="ECO:0000313" key="2">
    <source>
        <dbReference type="EMBL" id="WAA09389.1"/>
    </source>
</evidence>
<gene>
    <name evidence="2" type="ORF">OE104_12660</name>
</gene>
<dbReference type="Proteomes" id="UP001164718">
    <property type="component" value="Chromosome"/>
</dbReference>
<feature type="transmembrane region" description="Helical" evidence="1">
    <location>
        <begin position="115"/>
        <end position="135"/>
    </location>
</feature>
<feature type="transmembrane region" description="Helical" evidence="1">
    <location>
        <begin position="48"/>
        <end position="71"/>
    </location>
</feature>
<proteinExistence type="predicted"/>
<sequence length="212" mass="24902">MNTKNWVKFFLQTLLIGGIVTIFTGFIVQWEKYKPIFIDFHISEIISVAIWLAGIGFIFAVLSQMGFFAYLTLHRIGLGLFRSYWNSVQWVLIVFVLFDLVYFRYRAFAEDQDPLWPYVLVALLIFVVGLVVAYFKTLQSDRRTFIPALFFMVVVTVVEWVPVLRVNDTDWLYLMIFPLVICNAYQLLSLPKFLQKSQEERTVLKRKKEAKA</sequence>
<keyword evidence="1" id="KW-1133">Transmembrane helix</keyword>
<keyword evidence="3" id="KW-1185">Reference proteome</keyword>
<dbReference type="GO" id="GO:0045881">
    <property type="term" value="P:positive regulation of sporulation resulting in formation of a cellular spore"/>
    <property type="evidence" value="ECO:0007669"/>
    <property type="project" value="InterPro"/>
</dbReference>
<dbReference type="RefSeq" id="WP_275417170.1">
    <property type="nucleotide sequence ID" value="NZ_CP106878.1"/>
</dbReference>
<feature type="transmembrane region" description="Helical" evidence="1">
    <location>
        <begin position="171"/>
        <end position="188"/>
    </location>
</feature>